<organism evidence="16 17">
    <name type="scientific">Cryptotermes secundus</name>
    <dbReference type="NCBI Taxonomy" id="105785"/>
    <lineage>
        <taxon>Eukaryota</taxon>
        <taxon>Metazoa</taxon>
        <taxon>Ecdysozoa</taxon>
        <taxon>Arthropoda</taxon>
        <taxon>Hexapoda</taxon>
        <taxon>Insecta</taxon>
        <taxon>Pterygota</taxon>
        <taxon>Neoptera</taxon>
        <taxon>Polyneoptera</taxon>
        <taxon>Dictyoptera</taxon>
        <taxon>Blattodea</taxon>
        <taxon>Blattoidea</taxon>
        <taxon>Termitoidae</taxon>
        <taxon>Kalotermitidae</taxon>
        <taxon>Cryptotermitinae</taxon>
        <taxon>Cryptotermes</taxon>
    </lineage>
</organism>
<keyword evidence="5" id="KW-0479">Metal-binding</keyword>
<keyword evidence="3" id="KW-0813">Transport</keyword>
<evidence type="ECO:0000256" key="13">
    <source>
        <dbReference type="SAM" id="Phobius"/>
    </source>
</evidence>
<keyword evidence="6" id="KW-0862">Zinc</keyword>
<evidence type="ECO:0000256" key="5">
    <source>
        <dbReference type="ARBA" id="ARBA00022723"/>
    </source>
</evidence>
<evidence type="ECO:0000256" key="2">
    <source>
        <dbReference type="ARBA" id="ARBA00008873"/>
    </source>
</evidence>
<dbReference type="EMBL" id="NEVH01009372">
    <property type="protein sequence ID" value="PNF33371.1"/>
    <property type="molecule type" value="Genomic_DNA"/>
</dbReference>
<dbReference type="Proteomes" id="UP000235965">
    <property type="component" value="Unassembled WGS sequence"/>
</dbReference>
<dbReference type="Pfam" id="PF16916">
    <property type="entry name" value="ZT_dimer"/>
    <property type="match status" value="1"/>
</dbReference>
<name>A0A2J7QXR7_9NEOP</name>
<comment type="subcellular location">
    <subcellularLocation>
        <location evidence="1">Cytoplasmic vesicle</location>
        <location evidence="1">Secretory vesicle membrane</location>
        <topology evidence="1">Multi-pass membrane protein</topology>
    </subcellularLocation>
</comment>
<proteinExistence type="inferred from homology"/>
<dbReference type="AlphaFoldDB" id="A0A2J7QXR7"/>
<gene>
    <name evidence="16" type="primary">Slc30a2_1</name>
    <name evidence="16" type="ORF">B7P43_G04179</name>
</gene>
<dbReference type="GO" id="GO:0005886">
    <property type="term" value="C:plasma membrane"/>
    <property type="evidence" value="ECO:0007669"/>
    <property type="project" value="TreeGrafter"/>
</dbReference>
<dbReference type="InterPro" id="IPR027470">
    <property type="entry name" value="Cation_efflux_CTD"/>
</dbReference>
<dbReference type="FunFam" id="1.20.1510.10:FF:000002">
    <property type="entry name" value="zinc transporter 3 isoform X1"/>
    <property type="match status" value="1"/>
</dbReference>
<dbReference type="GO" id="GO:0030658">
    <property type="term" value="C:transport vesicle membrane"/>
    <property type="evidence" value="ECO:0007669"/>
    <property type="project" value="UniProtKB-SubCell"/>
</dbReference>
<feature type="domain" description="Cation efflux protein cytoplasmic" evidence="15">
    <location>
        <begin position="315"/>
        <end position="389"/>
    </location>
</feature>
<evidence type="ECO:0000256" key="6">
    <source>
        <dbReference type="ARBA" id="ARBA00022833"/>
    </source>
</evidence>
<dbReference type="STRING" id="105785.A0A2J7QXR7"/>
<dbReference type="PANTHER" id="PTHR11562">
    <property type="entry name" value="CATION EFFLUX PROTEIN/ ZINC TRANSPORTER"/>
    <property type="match status" value="1"/>
</dbReference>
<dbReference type="NCBIfam" id="TIGR01297">
    <property type="entry name" value="CDF"/>
    <property type="match status" value="1"/>
</dbReference>
<dbReference type="SUPFAM" id="SSF161111">
    <property type="entry name" value="Cation efflux protein transmembrane domain-like"/>
    <property type="match status" value="1"/>
</dbReference>
<evidence type="ECO:0000256" key="12">
    <source>
        <dbReference type="ARBA" id="ARBA00048349"/>
    </source>
</evidence>
<keyword evidence="9" id="KW-0406">Ion transport</keyword>
<feature type="transmembrane region" description="Helical" evidence="13">
    <location>
        <begin position="132"/>
        <end position="154"/>
    </location>
</feature>
<dbReference type="InterPro" id="IPR058533">
    <property type="entry name" value="Cation_efflux_TM"/>
</dbReference>
<evidence type="ECO:0000256" key="1">
    <source>
        <dbReference type="ARBA" id="ARBA00004638"/>
    </source>
</evidence>
<evidence type="ECO:0000256" key="4">
    <source>
        <dbReference type="ARBA" id="ARBA00022692"/>
    </source>
</evidence>
<feature type="transmembrane region" description="Helical" evidence="13">
    <location>
        <begin position="253"/>
        <end position="276"/>
    </location>
</feature>
<keyword evidence="4 13" id="KW-0812">Transmembrane</keyword>
<dbReference type="OrthoDB" id="9944568at2759"/>
<evidence type="ECO:0000256" key="7">
    <source>
        <dbReference type="ARBA" id="ARBA00022906"/>
    </source>
</evidence>
<evidence type="ECO:0000256" key="3">
    <source>
        <dbReference type="ARBA" id="ARBA00022448"/>
    </source>
</evidence>
<reference evidence="16 17" key="1">
    <citation type="submission" date="2017-12" db="EMBL/GenBank/DDBJ databases">
        <title>Hemimetabolous genomes reveal molecular basis of termite eusociality.</title>
        <authorList>
            <person name="Harrison M.C."/>
            <person name="Jongepier E."/>
            <person name="Robertson H.M."/>
            <person name="Arning N."/>
            <person name="Bitard-Feildel T."/>
            <person name="Chao H."/>
            <person name="Childers C.P."/>
            <person name="Dinh H."/>
            <person name="Doddapaneni H."/>
            <person name="Dugan S."/>
            <person name="Gowin J."/>
            <person name="Greiner C."/>
            <person name="Han Y."/>
            <person name="Hu H."/>
            <person name="Hughes D.S.T."/>
            <person name="Huylmans A.-K."/>
            <person name="Kemena C."/>
            <person name="Kremer L.P.M."/>
            <person name="Lee S.L."/>
            <person name="Lopez-Ezquerra A."/>
            <person name="Mallet L."/>
            <person name="Monroy-Kuhn J.M."/>
            <person name="Moser A."/>
            <person name="Murali S.C."/>
            <person name="Muzny D.M."/>
            <person name="Otani S."/>
            <person name="Piulachs M.-D."/>
            <person name="Poelchau M."/>
            <person name="Qu J."/>
            <person name="Schaub F."/>
            <person name="Wada-Katsumata A."/>
            <person name="Worley K.C."/>
            <person name="Xie Q."/>
            <person name="Ylla G."/>
            <person name="Poulsen M."/>
            <person name="Gibbs R.A."/>
            <person name="Schal C."/>
            <person name="Richards S."/>
            <person name="Belles X."/>
            <person name="Korb J."/>
            <person name="Bornberg-Bauer E."/>
        </authorList>
    </citation>
    <scope>NUCLEOTIDE SEQUENCE [LARGE SCALE GENOMIC DNA]</scope>
    <source>
        <tissue evidence="16">Whole body</tissue>
    </source>
</reference>
<dbReference type="Gene3D" id="1.20.1510.10">
    <property type="entry name" value="Cation efflux protein transmembrane domain"/>
    <property type="match status" value="1"/>
</dbReference>
<evidence type="ECO:0000259" key="15">
    <source>
        <dbReference type="Pfam" id="PF16916"/>
    </source>
</evidence>
<comment type="similarity">
    <text evidence="2">Belongs to the cation diffusion facilitator (CDF) transporter (TC 2.A.4) family. SLC30A subfamily.</text>
</comment>
<dbReference type="GO" id="GO:0005385">
    <property type="term" value="F:zinc ion transmembrane transporter activity"/>
    <property type="evidence" value="ECO:0007669"/>
    <property type="project" value="UniProtKB-ARBA"/>
</dbReference>
<feature type="transmembrane region" description="Helical" evidence="13">
    <location>
        <begin position="99"/>
        <end position="120"/>
    </location>
</feature>
<evidence type="ECO:0000259" key="14">
    <source>
        <dbReference type="Pfam" id="PF01545"/>
    </source>
</evidence>
<comment type="catalytic activity">
    <reaction evidence="12">
        <text>Zn(2+)(in) + 2 H(+)(out) = Zn(2+)(out) + 2 H(+)(in)</text>
        <dbReference type="Rhea" id="RHEA:72627"/>
        <dbReference type="ChEBI" id="CHEBI:15378"/>
        <dbReference type="ChEBI" id="CHEBI:29105"/>
    </reaction>
</comment>
<sequence>MASEEKQSISLVGRKSVVYGSLPNDSTNSNPSIQRIFYCIHGKANGCCVLSDSELLDGPLHGSTAARHKRRDSLTATIVGEHCHQIVPITVDKKARCKLIIASILCVFFMIGEVIGGYLSSSLAIATDAAHLLTDFASFMISLFALWVASRPATRMMSFGWHRAEVLGALTSVLMIWVVTGILVYLAVQRVITKDFEIESTSMLITSGIGVVVNLVMGLTLHQHGHSHSGSQNHIEGQVENPSPRHNINVRAAFIHVLGDFIQSFGVFVAALVIFFEPSWVLVDPICTFLFSVLVLMTTFAIIKDTMLVLMEGLPKGMDFTQVMNTFLNIEGVVRVHNLRIWALSMDKTAISAHLAISPGAIPQRVLQQASHDIRSQFHFYEMTLQIEQFDRDMEDCAQCKCPDS</sequence>
<keyword evidence="17" id="KW-1185">Reference proteome</keyword>
<dbReference type="InParanoid" id="A0A2J7QXR7"/>
<evidence type="ECO:0000256" key="8">
    <source>
        <dbReference type="ARBA" id="ARBA00022989"/>
    </source>
</evidence>
<dbReference type="GO" id="GO:0010043">
    <property type="term" value="P:response to zinc ion"/>
    <property type="evidence" value="ECO:0007669"/>
    <property type="project" value="TreeGrafter"/>
</dbReference>
<dbReference type="InterPro" id="IPR027469">
    <property type="entry name" value="Cation_efflux_TMD_sf"/>
</dbReference>
<protein>
    <submittedName>
        <fullName evidence="16">Zinc transporter 2</fullName>
    </submittedName>
</protein>
<feature type="transmembrane region" description="Helical" evidence="13">
    <location>
        <begin position="200"/>
        <end position="221"/>
    </location>
</feature>
<feature type="transmembrane region" description="Helical" evidence="13">
    <location>
        <begin position="166"/>
        <end position="188"/>
    </location>
</feature>
<keyword evidence="10 13" id="KW-0472">Membrane</keyword>
<dbReference type="InterPro" id="IPR036837">
    <property type="entry name" value="Cation_efflux_CTD_sf"/>
</dbReference>
<feature type="domain" description="Cation efflux protein transmembrane" evidence="14">
    <location>
        <begin position="99"/>
        <end position="311"/>
    </location>
</feature>
<dbReference type="InterPro" id="IPR050681">
    <property type="entry name" value="CDF/SLC30A"/>
</dbReference>
<evidence type="ECO:0000256" key="11">
    <source>
        <dbReference type="ARBA" id="ARBA00023329"/>
    </source>
</evidence>
<dbReference type="FunCoup" id="A0A2J7QXR7">
    <property type="interactions" value="15"/>
</dbReference>
<dbReference type="Pfam" id="PF01545">
    <property type="entry name" value="Cation_efflux"/>
    <property type="match status" value="1"/>
</dbReference>
<evidence type="ECO:0000256" key="10">
    <source>
        <dbReference type="ARBA" id="ARBA00023136"/>
    </source>
</evidence>
<accession>A0A2J7QXR7</accession>
<keyword evidence="11" id="KW-0968">Cytoplasmic vesicle</keyword>
<feature type="transmembrane region" description="Helical" evidence="13">
    <location>
        <begin position="282"/>
        <end position="303"/>
    </location>
</feature>
<evidence type="ECO:0000313" key="16">
    <source>
        <dbReference type="EMBL" id="PNF33371.1"/>
    </source>
</evidence>
<dbReference type="PANTHER" id="PTHR11562:SF17">
    <property type="entry name" value="RE54080P-RELATED"/>
    <property type="match status" value="1"/>
</dbReference>
<keyword evidence="8 13" id="KW-1133">Transmembrane helix</keyword>
<evidence type="ECO:0000256" key="9">
    <source>
        <dbReference type="ARBA" id="ARBA00023065"/>
    </source>
</evidence>
<comment type="caution">
    <text evidence="16">The sequence shown here is derived from an EMBL/GenBank/DDBJ whole genome shotgun (WGS) entry which is preliminary data.</text>
</comment>
<dbReference type="GO" id="GO:0046872">
    <property type="term" value="F:metal ion binding"/>
    <property type="evidence" value="ECO:0007669"/>
    <property type="project" value="UniProtKB-KW"/>
</dbReference>
<keyword evidence="7" id="KW-0864">Zinc transport</keyword>
<evidence type="ECO:0000313" key="17">
    <source>
        <dbReference type="Proteomes" id="UP000235965"/>
    </source>
</evidence>
<dbReference type="InterPro" id="IPR002524">
    <property type="entry name" value="Cation_efflux"/>
</dbReference>
<dbReference type="SUPFAM" id="SSF160240">
    <property type="entry name" value="Cation efflux protein cytoplasmic domain-like"/>
    <property type="match status" value="1"/>
</dbReference>